<organism evidence="1 2">
    <name type="scientific">Caligus rogercresseyi</name>
    <name type="common">Sea louse</name>
    <dbReference type="NCBI Taxonomy" id="217165"/>
    <lineage>
        <taxon>Eukaryota</taxon>
        <taxon>Metazoa</taxon>
        <taxon>Ecdysozoa</taxon>
        <taxon>Arthropoda</taxon>
        <taxon>Crustacea</taxon>
        <taxon>Multicrustacea</taxon>
        <taxon>Hexanauplia</taxon>
        <taxon>Copepoda</taxon>
        <taxon>Siphonostomatoida</taxon>
        <taxon>Caligidae</taxon>
        <taxon>Caligus</taxon>
    </lineage>
</organism>
<name>A0A7T8KCM3_CALRO</name>
<evidence type="ECO:0000313" key="2">
    <source>
        <dbReference type="Proteomes" id="UP000595437"/>
    </source>
</evidence>
<evidence type="ECO:0000313" key="1">
    <source>
        <dbReference type="EMBL" id="QQP53438.1"/>
    </source>
</evidence>
<reference evidence="2" key="1">
    <citation type="submission" date="2021-01" db="EMBL/GenBank/DDBJ databases">
        <title>Caligus Genome Assembly.</title>
        <authorList>
            <person name="Gallardo-Escarate C."/>
        </authorList>
    </citation>
    <scope>NUCLEOTIDE SEQUENCE [LARGE SCALE GENOMIC DNA]</scope>
</reference>
<feature type="non-terminal residue" evidence="1">
    <location>
        <position position="107"/>
    </location>
</feature>
<accession>A0A7T8KCM3</accession>
<protein>
    <submittedName>
        <fullName evidence="1">Uncharacterized protein</fullName>
    </submittedName>
</protein>
<dbReference type="AlphaFoldDB" id="A0A7T8KCM3"/>
<keyword evidence="2" id="KW-1185">Reference proteome</keyword>
<dbReference type="EMBL" id="CP045893">
    <property type="protein sequence ID" value="QQP53438.1"/>
    <property type="molecule type" value="Genomic_DNA"/>
</dbReference>
<proteinExistence type="predicted"/>
<sequence length="107" mass="11894">MSFKKRGIIIKNTSSPLVGVKRIVELCALLHILQARTYRPAIVFTPASFAAPPSWILTRISAYSEHVTSKSSVEAYGPRESIIGDCGIVVVDRRYRTINPAHLRIDT</sequence>
<dbReference type="Proteomes" id="UP000595437">
    <property type="component" value="Chromosome 4"/>
</dbReference>
<gene>
    <name evidence="1" type="ORF">FKW44_005922</name>
</gene>